<evidence type="ECO:0000259" key="7">
    <source>
        <dbReference type="PROSITE" id="PS50305"/>
    </source>
</evidence>
<keyword evidence="5" id="KW-0175">Coiled coil</keyword>
<evidence type="ECO:0000256" key="1">
    <source>
        <dbReference type="ARBA" id="ARBA00006924"/>
    </source>
</evidence>
<evidence type="ECO:0000256" key="4">
    <source>
        <dbReference type="PROSITE-ProRule" id="PRU00236"/>
    </source>
</evidence>
<evidence type="ECO:0000313" key="9">
    <source>
        <dbReference type="Proteomes" id="UP000078561"/>
    </source>
</evidence>
<dbReference type="Pfam" id="PF02146">
    <property type="entry name" value="SIR2"/>
    <property type="match status" value="1"/>
</dbReference>
<proteinExistence type="inferred from homology"/>
<feature type="binding site" evidence="4">
    <location>
        <position position="175"/>
    </location>
    <ligand>
        <name>Zn(2+)</name>
        <dbReference type="ChEBI" id="CHEBI:29105"/>
    </ligand>
</feature>
<feature type="region of interest" description="Disordered" evidence="6">
    <location>
        <begin position="323"/>
        <end position="352"/>
    </location>
</feature>
<feature type="domain" description="Deacetylase sirtuin-type" evidence="7">
    <location>
        <begin position="11"/>
        <end position="302"/>
    </location>
</feature>
<dbReference type="GO" id="GO:0005634">
    <property type="term" value="C:nucleus"/>
    <property type="evidence" value="ECO:0007669"/>
    <property type="project" value="TreeGrafter"/>
</dbReference>
<dbReference type="InterPro" id="IPR026591">
    <property type="entry name" value="Sirtuin_cat_small_dom_sf"/>
</dbReference>
<feature type="active site" description="Proton acceptor" evidence="4">
    <location>
        <position position="142"/>
    </location>
</feature>
<feature type="coiled-coil region" evidence="5">
    <location>
        <begin position="120"/>
        <end position="147"/>
    </location>
</feature>
<dbReference type="FunCoup" id="A0A163J366">
    <property type="interactions" value="72"/>
</dbReference>
<dbReference type="Gene3D" id="3.30.1600.10">
    <property type="entry name" value="SIR2/SIRT2 'Small Domain"/>
    <property type="match status" value="1"/>
</dbReference>
<keyword evidence="2" id="KW-0808">Transferase</keyword>
<dbReference type="SUPFAM" id="SSF52467">
    <property type="entry name" value="DHS-like NAD/FAD-binding domain"/>
    <property type="match status" value="1"/>
</dbReference>
<dbReference type="InParanoid" id="A0A163J366"/>
<dbReference type="OMA" id="THKFIAH"/>
<dbReference type="InterPro" id="IPR026590">
    <property type="entry name" value="Ssirtuin_cat_dom"/>
</dbReference>
<protein>
    <recommendedName>
        <fullName evidence="7">Deacetylase sirtuin-type domain-containing protein</fullName>
    </recommendedName>
</protein>
<dbReference type="PANTHER" id="PTHR11085:SF8">
    <property type="entry name" value="NAD-DEPENDENT HISTONE DEACETYLASE HST3"/>
    <property type="match status" value="1"/>
</dbReference>
<accession>A0A163J366</accession>
<dbReference type="Gene3D" id="3.40.50.1220">
    <property type="entry name" value="TPP-binding domain"/>
    <property type="match status" value="1"/>
</dbReference>
<dbReference type="GO" id="GO:0070403">
    <property type="term" value="F:NAD+ binding"/>
    <property type="evidence" value="ECO:0007669"/>
    <property type="project" value="InterPro"/>
</dbReference>
<comment type="similarity">
    <text evidence="1">Belongs to the sirtuin family. Class I subfamily.</text>
</comment>
<evidence type="ECO:0000256" key="2">
    <source>
        <dbReference type="ARBA" id="ARBA00022679"/>
    </source>
</evidence>
<sequence length="379" mass="42253">MKVRFSTCDPPEVIDPHIADLAACLSRSKKTVVITGAGISCNSGIPDFRSSDGLYNLVKQKHPDTVLRGKELFDAMLFKNQQQTRCFYTFMAELKSLIGKAQPTATHHFISGMKDKGQLLRCYTQNIDSLEDNLEQHLVQLHGTMDKVQCTLCSASYDFSTTYQDHFRSGEPPLCPTCETKVTERQRLGKRSLAMGTLRPAVVLYNEEHPQADAIGLAQASDLKKRPDLLIVMGTSLKIAALKKFIKQLAKSIHINHPRTGRVIFINKTQPTKEWETVFDYQVLSDADTWVALTEAKLLDTKALAAAKTRLRGDDDERLDIEHLSSSSATAAKRKRSGNSSPPKLKITVKRARTAKVLKEPPLMDGWMGLSRKRSKVAA</sequence>
<dbReference type="AlphaFoldDB" id="A0A163J366"/>
<dbReference type="PROSITE" id="PS50305">
    <property type="entry name" value="SIRTUIN"/>
    <property type="match status" value="1"/>
</dbReference>
<feature type="binding site" evidence="4">
    <location>
        <position position="178"/>
    </location>
    <ligand>
        <name>Zn(2+)</name>
        <dbReference type="ChEBI" id="CHEBI:29105"/>
    </ligand>
</feature>
<dbReference type="EMBL" id="LT552594">
    <property type="protein sequence ID" value="SAL99260.1"/>
    <property type="molecule type" value="Genomic_DNA"/>
</dbReference>
<feature type="binding site" evidence="4">
    <location>
        <position position="153"/>
    </location>
    <ligand>
        <name>Zn(2+)</name>
        <dbReference type="ChEBI" id="CHEBI:29105"/>
    </ligand>
</feature>
<organism evidence="8">
    <name type="scientific">Absidia glauca</name>
    <name type="common">Pin mould</name>
    <dbReference type="NCBI Taxonomy" id="4829"/>
    <lineage>
        <taxon>Eukaryota</taxon>
        <taxon>Fungi</taxon>
        <taxon>Fungi incertae sedis</taxon>
        <taxon>Mucoromycota</taxon>
        <taxon>Mucoromycotina</taxon>
        <taxon>Mucoromycetes</taxon>
        <taxon>Mucorales</taxon>
        <taxon>Cunninghamellaceae</taxon>
        <taxon>Absidia</taxon>
    </lineage>
</organism>
<keyword evidence="4" id="KW-0479">Metal-binding</keyword>
<evidence type="ECO:0000313" key="8">
    <source>
        <dbReference type="EMBL" id="SAL99260.1"/>
    </source>
</evidence>
<dbReference type="InterPro" id="IPR003000">
    <property type="entry name" value="Sirtuin"/>
</dbReference>
<dbReference type="STRING" id="4829.A0A163J366"/>
<evidence type="ECO:0000256" key="5">
    <source>
        <dbReference type="SAM" id="Coils"/>
    </source>
</evidence>
<gene>
    <name evidence="8" type="primary">ABSGL_04861.1 scaffold 6035</name>
</gene>
<dbReference type="Proteomes" id="UP000078561">
    <property type="component" value="Unassembled WGS sequence"/>
</dbReference>
<dbReference type="PANTHER" id="PTHR11085">
    <property type="entry name" value="NAD-DEPENDENT PROTEIN DEACYLASE SIRTUIN-5, MITOCHONDRIAL-RELATED"/>
    <property type="match status" value="1"/>
</dbReference>
<evidence type="ECO:0000256" key="6">
    <source>
        <dbReference type="SAM" id="MobiDB-lite"/>
    </source>
</evidence>
<reference evidence="8" key="1">
    <citation type="submission" date="2016-04" db="EMBL/GenBank/DDBJ databases">
        <authorList>
            <person name="Evans L.H."/>
            <person name="Alamgir A."/>
            <person name="Owens N."/>
            <person name="Weber N.D."/>
            <person name="Virtaneva K."/>
            <person name="Barbian K."/>
            <person name="Babar A."/>
            <person name="Rosenke K."/>
        </authorList>
    </citation>
    <scope>NUCLEOTIDE SEQUENCE [LARGE SCALE GENOMIC DNA]</scope>
    <source>
        <strain evidence="8">CBS 101.48</strain>
    </source>
</reference>
<keyword evidence="4" id="KW-0862">Zinc</keyword>
<dbReference type="GO" id="GO:0017136">
    <property type="term" value="F:histone deacetylase activity, NAD-dependent"/>
    <property type="evidence" value="ECO:0007669"/>
    <property type="project" value="TreeGrafter"/>
</dbReference>
<dbReference type="InterPro" id="IPR029035">
    <property type="entry name" value="DHS-like_NAD/FAD-binding_dom"/>
</dbReference>
<dbReference type="OrthoDB" id="2919105at2759"/>
<keyword evidence="3" id="KW-0520">NAD</keyword>
<keyword evidence="9" id="KW-1185">Reference proteome</keyword>
<dbReference type="GO" id="GO:0046872">
    <property type="term" value="F:metal ion binding"/>
    <property type="evidence" value="ECO:0007669"/>
    <property type="project" value="UniProtKB-KW"/>
</dbReference>
<evidence type="ECO:0000256" key="3">
    <source>
        <dbReference type="ARBA" id="ARBA00023027"/>
    </source>
</evidence>
<feature type="binding site" evidence="4">
    <location>
        <position position="150"/>
    </location>
    <ligand>
        <name>Zn(2+)</name>
        <dbReference type="ChEBI" id="CHEBI:29105"/>
    </ligand>
</feature>
<name>A0A163J366_ABSGL</name>
<dbReference type="InterPro" id="IPR050134">
    <property type="entry name" value="NAD-dep_sirtuin_deacylases"/>
</dbReference>